<keyword evidence="1" id="KW-0812">Transmembrane</keyword>
<comment type="caution">
    <text evidence="2">The sequence shown here is derived from an EMBL/GenBank/DDBJ whole genome shotgun (WGS) entry which is preliminary data.</text>
</comment>
<sequence length="89" mass="9801">MIEVQPYAVMLIPIILGLIEVAKVLRMPKRFAPLLAVILGILAGIFYVESESLPHSILIGIALGLSSVGLYSSTKNIIPEERKKQKEEE</sequence>
<feature type="transmembrane region" description="Helical" evidence="1">
    <location>
        <begin position="54"/>
        <end position="74"/>
    </location>
</feature>
<dbReference type="RefSeq" id="WP_390357765.1">
    <property type="nucleotide sequence ID" value="NZ_JBHUIZ010000016.1"/>
</dbReference>
<keyword evidence="1" id="KW-0472">Membrane</keyword>
<evidence type="ECO:0008006" key="4">
    <source>
        <dbReference type="Google" id="ProtNLM"/>
    </source>
</evidence>
<reference evidence="2 3" key="1">
    <citation type="submission" date="2023-10" db="EMBL/GenBank/DDBJ databases">
        <title>Virgibacillus halophilus 5B73C genome.</title>
        <authorList>
            <person name="Miliotis G."/>
            <person name="Sengupta P."/>
            <person name="Hameed A."/>
            <person name="Chuvochina M."/>
            <person name="Mcdonagh F."/>
            <person name="Simpson A.C."/>
            <person name="Singh N.K."/>
            <person name="Rekha P.D."/>
            <person name="Raman K."/>
            <person name="Hugenholtz P."/>
            <person name="Venkateswaran K."/>
        </authorList>
    </citation>
    <scope>NUCLEOTIDE SEQUENCE [LARGE SCALE GENOMIC DNA]</scope>
    <source>
        <strain evidence="2 3">5B73C</strain>
    </source>
</reference>
<dbReference type="EMBL" id="JAWDIP010000003">
    <property type="protein sequence ID" value="MDY0395568.1"/>
    <property type="molecule type" value="Genomic_DNA"/>
</dbReference>
<organism evidence="2 3">
    <name type="scientific">Tigheibacillus halophilus</name>
    <dbReference type="NCBI Taxonomy" id="361280"/>
    <lineage>
        <taxon>Bacteria</taxon>
        <taxon>Bacillati</taxon>
        <taxon>Bacillota</taxon>
        <taxon>Bacilli</taxon>
        <taxon>Bacillales</taxon>
        <taxon>Bacillaceae</taxon>
        <taxon>Tigheibacillus</taxon>
    </lineage>
</organism>
<keyword evidence="3" id="KW-1185">Reference proteome</keyword>
<evidence type="ECO:0000256" key="1">
    <source>
        <dbReference type="SAM" id="Phobius"/>
    </source>
</evidence>
<protein>
    <recommendedName>
        <fullName evidence="4">Holin</fullName>
    </recommendedName>
</protein>
<proteinExistence type="predicted"/>
<evidence type="ECO:0000313" key="2">
    <source>
        <dbReference type="EMBL" id="MDY0395568.1"/>
    </source>
</evidence>
<dbReference type="Proteomes" id="UP001281447">
    <property type="component" value="Unassembled WGS sequence"/>
</dbReference>
<feature type="transmembrane region" description="Helical" evidence="1">
    <location>
        <begin position="31"/>
        <end position="48"/>
    </location>
</feature>
<accession>A0ABU5C8F2</accession>
<name>A0ABU5C8F2_9BACI</name>
<feature type="transmembrane region" description="Helical" evidence="1">
    <location>
        <begin position="6"/>
        <end position="24"/>
    </location>
</feature>
<keyword evidence="1" id="KW-1133">Transmembrane helix</keyword>
<gene>
    <name evidence="2" type="ORF">RWE15_15475</name>
</gene>
<evidence type="ECO:0000313" key="3">
    <source>
        <dbReference type="Proteomes" id="UP001281447"/>
    </source>
</evidence>